<dbReference type="InParanoid" id="D6WRG6"/>
<dbReference type="KEGG" id="tca:662613"/>
<feature type="compositionally biased region" description="Acidic residues" evidence="2">
    <location>
        <begin position="704"/>
        <end position="730"/>
    </location>
</feature>
<dbReference type="PANTHER" id="PTHR31434">
    <property type="entry name" value="S PHASE CYCLIN A-ASSOCIATED PROTEIN IN THE ENDOPLASMIC RETICULUM"/>
    <property type="match status" value="1"/>
</dbReference>
<feature type="region of interest" description="Disordered" evidence="2">
    <location>
        <begin position="161"/>
        <end position="188"/>
    </location>
</feature>
<feature type="compositionally biased region" description="Basic and acidic residues" evidence="2">
    <location>
        <begin position="643"/>
        <end position="654"/>
    </location>
</feature>
<evidence type="ECO:0000256" key="1">
    <source>
        <dbReference type="SAM" id="Coils"/>
    </source>
</evidence>
<feature type="coiled-coil region" evidence="1">
    <location>
        <begin position="787"/>
        <end position="858"/>
    </location>
</feature>
<feature type="compositionally biased region" description="Polar residues" evidence="2">
    <location>
        <begin position="619"/>
        <end position="630"/>
    </location>
</feature>
<proteinExistence type="predicted"/>
<feature type="compositionally biased region" description="Basic and acidic residues" evidence="2">
    <location>
        <begin position="662"/>
        <end position="679"/>
    </location>
</feature>
<accession>D6WRG6</accession>
<feature type="compositionally biased region" description="Basic and acidic residues" evidence="2">
    <location>
        <begin position="989"/>
        <end position="1009"/>
    </location>
</feature>
<dbReference type="InterPro" id="IPR032446">
    <property type="entry name" value="SCAPER_N"/>
</dbReference>
<evidence type="ECO:0000259" key="4">
    <source>
        <dbReference type="Pfam" id="PF16501"/>
    </source>
</evidence>
<dbReference type="STRING" id="7070.D6WRG6"/>
<dbReference type="InterPro" id="IPR013087">
    <property type="entry name" value="Znf_C2H2_type"/>
</dbReference>
<organism evidence="5 6">
    <name type="scientific">Tribolium castaneum</name>
    <name type="common">Red flour beetle</name>
    <dbReference type="NCBI Taxonomy" id="7070"/>
    <lineage>
        <taxon>Eukaryota</taxon>
        <taxon>Metazoa</taxon>
        <taxon>Ecdysozoa</taxon>
        <taxon>Arthropoda</taxon>
        <taxon>Hexapoda</taxon>
        <taxon>Insecta</taxon>
        <taxon>Pterygota</taxon>
        <taxon>Neoptera</taxon>
        <taxon>Endopterygota</taxon>
        <taxon>Coleoptera</taxon>
        <taxon>Polyphaga</taxon>
        <taxon>Cucujiformia</taxon>
        <taxon>Tenebrionidae</taxon>
        <taxon>Tenebrionidae incertae sedis</taxon>
        <taxon>Tribolium</taxon>
    </lineage>
</organism>
<feature type="compositionally biased region" description="Basic and acidic residues" evidence="2">
    <location>
        <begin position="266"/>
        <end position="304"/>
    </location>
</feature>
<evidence type="ECO:0000313" key="6">
    <source>
        <dbReference type="Proteomes" id="UP000007266"/>
    </source>
</evidence>
<dbReference type="InterPro" id="IPR036236">
    <property type="entry name" value="Znf_C2H2_sf"/>
</dbReference>
<evidence type="ECO:0000256" key="2">
    <source>
        <dbReference type="SAM" id="MobiDB-lite"/>
    </source>
</evidence>
<feature type="compositionally biased region" description="Basic and acidic residues" evidence="2">
    <location>
        <begin position="941"/>
        <end position="976"/>
    </location>
</feature>
<evidence type="ECO:0000313" key="5">
    <source>
        <dbReference type="EMBL" id="EFA06455.2"/>
    </source>
</evidence>
<gene>
    <name evidence="5" type="primary">AUGUSTUS-3.0.2_09337</name>
    <name evidence="5" type="ORF">TcasGA2_TC009337</name>
</gene>
<dbReference type="eggNOG" id="KOG4722">
    <property type="taxonomic scope" value="Eukaryota"/>
</dbReference>
<reference evidence="5 6" key="2">
    <citation type="journal article" date="2010" name="Nucleic Acids Res.">
        <title>BeetleBase in 2010: revisions to provide comprehensive genomic information for Tribolium castaneum.</title>
        <authorList>
            <person name="Kim H.S."/>
            <person name="Murphy T."/>
            <person name="Xia J."/>
            <person name="Caragea D."/>
            <person name="Park Y."/>
            <person name="Beeman R.W."/>
            <person name="Lorenzen M.D."/>
            <person name="Butcher S."/>
            <person name="Manak J.R."/>
            <person name="Brown S.J."/>
        </authorList>
    </citation>
    <scope>GENOME REANNOTATION</scope>
    <source>
        <strain evidence="5 6">Georgia GA2</strain>
    </source>
</reference>
<evidence type="ECO:0000259" key="3">
    <source>
        <dbReference type="Pfam" id="PF12874"/>
    </source>
</evidence>
<sequence>MEQVRLLVQEQGREARNLLTFNISAFNDTSFGSKVSRKPPCSPRASESQQSGKLSLGVRGRTGARVRSASTGRDKRSELRARYWALLFGNLQRSIAEIYNTVETHESITECQEVLLVLENYLRDFNALADWFRLKWDYENTPPLQRPTSLTWDICKTNLSKSNNRSGKSSPNLASGRNSPNVSGKISPRILTNKIKNSASAPTSPLPTIDQPIIEGKVIETLASPKSVDTQTSPEYLEEAKVETKAVESQTEQLVKSPLTKRKTEIKVSEVKPKPVPKPKDAKSNVPLVKKETKTVKPKIDTNNKPKTQFKKSTEDVTQEDTNSNQTAEKSTNTEDFPKLPPVKKPAKINQESQTEEIEKKLNKTTKIETVKTTKPVTTTTRPAYSTALTKSFSAKAVPTVKPKVETRPVVKPAVRLTKPVVSARTANPTRSGLARSKTVGDMKSVKLEQRSKIAPKVANTSKFNKTTKPPVLTKSKTTLTREHLNKSMSFNDYASSVETLVNQGTIVTNSSNSIASSSETLNNDNKNDQLSDGWLTVKTRSRFKNSNNRSRRSDTALTWATRFHQVSATASLPALALLPENNEVNKTPKCIDKSVKENLNTFKSLKDQGRTPLRRSHTTLSRMTVSKSSVSEKNKTNLHIKKTAEERRMKVSDIDSETDDETKFKDLQEDSATEEEHRKKAKQLSEEEDRLTKEIEQLKCLEIEVDTETETDGELQGDSDDVPIEPTNEDDYSMSLEARYEPMLAGMSWSDRIDTLAALEDLNARHPGRALVLHQKLSNPARKVSLAEALRKYQVKQARAEQRRQELQQEKAQKLHALLCRVEDVKAAKLQLIEDKRKRMESRMQKATQNRRRYIKDIIKKAHDEEEKLKEIAFINELEAQNKRHDFLQSCREQRGRIQCIKEDRRKRLEEKAAKEAAVEERRKALERERKERLDRLKDERRQRDERIGQQQQQRERERQELAREKARDREERLSALHAQQLASTQELQKRIEQKQEESKRRHEENMEQIRQKALELSIHRCHNEDNQAPNSTPYPTQKFCTTCNTLIKSEVYLMSHLRGRAHQEAVKQANPGQTILTTNELEQYNLKQIVDAPAGKEDPKDVAAKERGRAHRKRCKKIRQRMVMKGAEFETSYKPTNVECANKRSLNRNINTLGSITNQASQGLSPTSSSQLDRILNELNRSLSKGSDNDLIVFQNVGGFTVLGKLLSMGQDTTISSISTKTLITCCNLWQIVCKGSGSGSANCEYIVMSNRLTPAIDLLNTKLQGLGCSEDLPPTDSLCTALMQLLATVLRNTPKSVPAHRFHDIVSFCVCVGIVEQLAQCCLAVRGPVHDVPPACVFLLAALEFLAALADCCPEDADPTHLVSTLHGTELLGAVSMLYGTLLPPDSSPRVEGQSPPIIPDPCLYLATATFRLLRRIAELDLIKFQEALGAEGISLQFRHIASHLIWCCALPTTSPRSKDNSEIHQELLHEVIAVTGYFAVENNENQMLLVSGQPPSVLQQLCSLPFPYFSVEGLSNVLYPTLLACCVRNEHTTAILKQELSYDILEDFRKSTTGQQHRLVKLLNKNHA</sequence>
<dbReference type="Proteomes" id="UP000007266">
    <property type="component" value="Linkage group 7"/>
</dbReference>
<dbReference type="HOGENOM" id="CLU_002213_0_0_1"/>
<feature type="region of interest" description="Disordered" evidence="2">
    <location>
        <begin position="703"/>
        <end position="730"/>
    </location>
</feature>
<feature type="domain" description="S phase cyclin A-associated protein in the endoplasmic reticulum N-terminal" evidence="4">
    <location>
        <begin position="70"/>
        <end position="165"/>
    </location>
</feature>
<dbReference type="OrthoDB" id="71500at2759"/>
<dbReference type="OMA" id="QKMKQAR"/>
<feature type="compositionally biased region" description="Polar residues" evidence="2">
    <location>
        <begin position="320"/>
        <end position="331"/>
    </location>
</feature>
<dbReference type="Pfam" id="PF16501">
    <property type="entry name" value="SCAPER_N"/>
    <property type="match status" value="1"/>
</dbReference>
<dbReference type="SUPFAM" id="SSF57667">
    <property type="entry name" value="beta-beta-alpha zinc fingers"/>
    <property type="match status" value="1"/>
</dbReference>
<feature type="compositionally biased region" description="Polar residues" evidence="2">
    <location>
        <begin position="161"/>
        <end position="184"/>
    </location>
</feature>
<feature type="region of interest" description="Disordered" evidence="2">
    <location>
        <begin position="941"/>
        <end position="1009"/>
    </location>
</feature>
<feature type="domain" description="C2H2-type" evidence="3">
    <location>
        <begin position="1041"/>
        <end position="1064"/>
    </location>
</feature>
<dbReference type="PANTHER" id="PTHR31434:SF2">
    <property type="entry name" value="S PHASE CYCLIN A-ASSOCIATED PROTEIN IN THE ENDOPLASMIC RETICULUM"/>
    <property type="match status" value="1"/>
</dbReference>
<feature type="region of interest" description="Disordered" evidence="2">
    <location>
        <begin position="266"/>
        <end position="359"/>
    </location>
</feature>
<dbReference type="FunCoup" id="D6WRG6">
    <property type="interactions" value="463"/>
</dbReference>
<protein>
    <submittedName>
        <fullName evidence="5">Uncharacterized protein</fullName>
    </submittedName>
</protein>
<name>D6WRG6_TRICA</name>
<feature type="region of interest" description="Disordered" evidence="2">
    <location>
        <begin position="609"/>
        <end position="691"/>
    </location>
</feature>
<dbReference type="Pfam" id="PF12874">
    <property type="entry name" value="zf-met"/>
    <property type="match status" value="1"/>
</dbReference>
<reference evidence="5 6" key="1">
    <citation type="journal article" date="2008" name="Nature">
        <title>The genome of the model beetle and pest Tribolium castaneum.</title>
        <authorList>
            <consortium name="Tribolium Genome Sequencing Consortium"/>
            <person name="Richards S."/>
            <person name="Gibbs R.A."/>
            <person name="Weinstock G.M."/>
            <person name="Brown S.J."/>
            <person name="Denell R."/>
            <person name="Beeman R.W."/>
            <person name="Gibbs R."/>
            <person name="Beeman R.W."/>
            <person name="Brown S.J."/>
            <person name="Bucher G."/>
            <person name="Friedrich M."/>
            <person name="Grimmelikhuijzen C.J."/>
            <person name="Klingler M."/>
            <person name="Lorenzen M."/>
            <person name="Richards S."/>
            <person name="Roth S."/>
            <person name="Schroder R."/>
            <person name="Tautz D."/>
            <person name="Zdobnov E.M."/>
            <person name="Muzny D."/>
            <person name="Gibbs R.A."/>
            <person name="Weinstock G.M."/>
            <person name="Attaway T."/>
            <person name="Bell S."/>
            <person name="Buhay C.J."/>
            <person name="Chandrabose M.N."/>
            <person name="Chavez D."/>
            <person name="Clerk-Blankenburg K.P."/>
            <person name="Cree A."/>
            <person name="Dao M."/>
            <person name="Davis C."/>
            <person name="Chacko J."/>
            <person name="Dinh H."/>
            <person name="Dugan-Rocha S."/>
            <person name="Fowler G."/>
            <person name="Garner T.T."/>
            <person name="Garnes J."/>
            <person name="Gnirke A."/>
            <person name="Hawes A."/>
            <person name="Hernandez J."/>
            <person name="Hines S."/>
            <person name="Holder M."/>
            <person name="Hume J."/>
            <person name="Jhangiani S.N."/>
            <person name="Joshi V."/>
            <person name="Khan Z.M."/>
            <person name="Jackson L."/>
            <person name="Kovar C."/>
            <person name="Kowis A."/>
            <person name="Lee S."/>
            <person name="Lewis L.R."/>
            <person name="Margolis J."/>
            <person name="Morgan M."/>
            <person name="Nazareth L.V."/>
            <person name="Nguyen N."/>
            <person name="Okwuonu G."/>
            <person name="Parker D."/>
            <person name="Richards S."/>
            <person name="Ruiz S.J."/>
            <person name="Santibanez J."/>
            <person name="Savard J."/>
            <person name="Scherer S.E."/>
            <person name="Schneider B."/>
            <person name="Sodergren E."/>
            <person name="Tautz D."/>
            <person name="Vattahil S."/>
            <person name="Villasana D."/>
            <person name="White C.S."/>
            <person name="Wright R."/>
            <person name="Park Y."/>
            <person name="Beeman R.W."/>
            <person name="Lord J."/>
            <person name="Oppert B."/>
            <person name="Lorenzen M."/>
            <person name="Brown S."/>
            <person name="Wang L."/>
            <person name="Savard J."/>
            <person name="Tautz D."/>
            <person name="Richards S."/>
            <person name="Weinstock G."/>
            <person name="Gibbs R.A."/>
            <person name="Liu Y."/>
            <person name="Worley K."/>
            <person name="Weinstock G."/>
            <person name="Elsik C.G."/>
            <person name="Reese J.T."/>
            <person name="Elhaik E."/>
            <person name="Landan G."/>
            <person name="Graur D."/>
            <person name="Arensburger P."/>
            <person name="Atkinson P."/>
            <person name="Beeman R.W."/>
            <person name="Beidler J."/>
            <person name="Brown S.J."/>
            <person name="Demuth J.P."/>
            <person name="Drury D.W."/>
            <person name="Du Y.Z."/>
            <person name="Fujiwara H."/>
            <person name="Lorenzen M."/>
            <person name="Maselli V."/>
            <person name="Osanai M."/>
            <person name="Park Y."/>
            <person name="Robertson H.M."/>
            <person name="Tu Z."/>
            <person name="Wang J.J."/>
            <person name="Wang S."/>
            <person name="Richards S."/>
            <person name="Song H."/>
            <person name="Zhang L."/>
            <person name="Sodergren E."/>
            <person name="Werner D."/>
            <person name="Stanke M."/>
            <person name="Morgenstern B."/>
            <person name="Solovyev V."/>
            <person name="Kosarev P."/>
            <person name="Brown G."/>
            <person name="Chen H.C."/>
            <person name="Ermolaeva O."/>
            <person name="Hlavina W."/>
            <person name="Kapustin Y."/>
            <person name="Kiryutin B."/>
            <person name="Kitts P."/>
            <person name="Maglott D."/>
            <person name="Pruitt K."/>
            <person name="Sapojnikov V."/>
            <person name="Souvorov A."/>
            <person name="Mackey A.J."/>
            <person name="Waterhouse R.M."/>
            <person name="Wyder S."/>
            <person name="Zdobnov E.M."/>
            <person name="Zdobnov E.M."/>
            <person name="Wyder S."/>
            <person name="Kriventseva E.V."/>
            <person name="Kadowaki T."/>
            <person name="Bork P."/>
            <person name="Aranda M."/>
            <person name="Bao R."/>
            <person name="Beermann A."/>
            <person name="Berns N."/>
            <person name="Bolognesi R."/>
            <person name="Bonneton F."/>
            <person name="Bopp D."/>
            <person name="Brown S.J."/>
            <person name="Bucher G."/>
            <person name="Butts T."/>
            <person name="Chaumot A."/>
            <person name="Denell R.E."/>
            <person name="Ferrier D.E."/>
            <person name="Friedrich M."/>
            <person name="Gordon C.M."/>
            <person name="Jindra M."/>
            <person name="Klingler M."/>
            <person name="Lan Q."/>
            <person name="Lattorff H.M."/>
            <person name="Laudet V."/>
            <person name="von Levetsow C."/>
            <person name="Liu Z."/>
            <person name="Lutz R."/>
            <person name="Lynch J.A."/>
            <person name="da Fonseca R.N."/>
            <person name="Posnien N."/>
            <person name="Reuter R."/>
            <person name="Roth S."/>
            <person name="Savard J."/>
            <person name="Schinko J.B."/>
            <person name="Schmitt C."/>
            <person name="Schoppmeier M."/>
            <person name="Schroder R."/>
            <person name="Shippy T.D."/>
            <person name="Simonnet F."/>
            <person name="Marques-Souza H."/>
            <person name="Tautz D."/>
            <person name="Tomoyasu Y."/>
            <person name="Trauner J."/>
            <person name="Van der Zee M."/>
            <person name="Vervoort M."/>
            <person name="Wittkopp N."/>
            <person name="Wimmer E.A."/>
            <person name="Yang X."/>
            <person name="Jones A.K."/>
            <person name="Sattelle D.B."/>
            <person name="Ebert P.R."/>
            <person name="Nelson D."/>
            <person name="Scott J.G."/>
            <person name="Beeman R.W."/>
            <person name="Muthukrishnan S."/>
            <person name="Kramer K.J."/>
            <person name="Arakane Y."/>
            <person name="Beeman R.W."/>
            <person name="Zhu Q."/>
            <person name="Hogenkamp D."/>
            <person name="Dixit R."/>
            <person name="Oppert B."/>
            <person name="Jiang H."/>
            <person name="Zou Z."/>
            <person name="Marshall J."/>
            <person name="Elpidina E."/>
            <person name="Vinokurov K."/>
            <person name="Oppert C."/>
            <person name="Zou Z."/>
            <person name="Evans J."/>
            <person name="Lu Z."/>
            <person name="Zhao P."/>
            <person name="Sumathipala N."/>
            <person name="Altincicek B."/>
            <person name="Vilcinskas A."/>
            <person name="Williams M."/>
            <person name="Hultmark D."/>
            <person name="Hetru C."/>
            <person name="Jiang H."/>
            <person name="Grimmelikhuijzen C.J."/>
            <person name="Hauser F."/>
            <person name="Cazzamali G."/>
            <person name="Williamson M."/>
            <person name="Park Y."/>
            <person name="Li B."/>
            <person name="Tanaka Y."/>
            <person name="Predel R."/>
            <person name="Neupert S."/>
            <person name="Schachtner J."/>
            <person name="Verleyen P."/>
            <person name="Raible F."/>
            <person name="Bork P."/>
            <person name="Friedrich M."/>
            <person name="Walden K.K."/>
            <person name="Robertson H.M."/>
            <person name="Angeli S."/>
            <person name="Foret S."/>
            <person name="Bucher G."/>
            <person name="Schuetz S."/>
            <person name="Maleszka R."/>
            <person name="Wimmer E.A."/>
            <person name="Beeman R.W."/>
            <person name="Lorenzen M."/>
            <person name="Tomoyasu Y."/>
            <person name="Miller S.C."/>
            <person name="Grossmann D."/>
            <person name="Bucher G."/>
        </authorList>
    </citation>
    <scope>NUCLEOTIDE SEQUENCE [LARGE SCALE GENOMIC DNA]</scope>
    <source>
        <strain evidence="5 6">Georgia GA2</strain>
    </source>
</reference>
<dbReference type="EMBL" id="KQ971351">
    <property type="protein sequence ID" value="EFA06455.2"/>
    <property type="molecule type" value="Genomic_DNA"/>
</dbReference>
<feature type="region of interest" description="Disordered" evidence="2">
    <location>
        <begin position="32"/>
        <end position="54"/>
    </location>
</feature>
<keyword evidence="6" id="KW-1185">Reference proteome</keyword>
<keyword evidence="1" id="KW-0175">Coiled coil</keyword>